<proteinExistence type="predicted"/>
<dbReference type="PANTHER" id="PTHR17005">
    <property type="entry name" value="MALE-ENHANCED ANTIGEN-1"/>
    <property type="match status" value="1"/>
</dbReference>
<evidence type="ECO:0000313" key="9">
    <source>
        <dbReference type="Proteomes" id="UP000694680"/>
    </source>
</evidence>
<dbReference type="InterPro" id="IPR009685">
    <property type="entry name" value="MEA1"/>
</dbReference>
<evidence type="ECO:0000313" key="8">
    <source>
        <dbReference type="Ensembl" id="ENSGWIP00000036937.1"/>
    </source>
</evidence>
<keyword evidence="5" id="KW-0221">Differentiation</keyword>
<feature type="region of interest" description="Disordered" evidence="7">
    <location>
        <begin position="1"/>
        <end position="80"/>
    </location>
</feature>
<evidence type="ECO:0000256" key="2">
    <source>
        <dbReference type="ARBA" id="ARBA00022245"/>
    </source>
</evidence>
<name>A0A8C5N8K6_GOUWI</name>
<evidence type="ECO:0000256" key="5">
    <source>
        <dbReference type="ARBA" id="ARBA00022782"/>
    </source>
</evidence>
<dbReference type="GO" id="GO:0030154">
    <property type="term" value="P:cell differentiation"/>
    <property type="evidence" value="ECO:0007669"/>
    <property type="project" value="UniProtKB-KW"/>
</dbReference>
<evidence type="ECO:0000256" key="6">
    <source>
        <dbReference type="ARBA" id="ARBA00022871"/>
    </source>
</evidence>
<evidence type="ECO:0000256" key="3">
    <source>
        <dbReference type="ARBA" id="ARBA00022473"/>
    </source>
</evidence>
<organism evidence="8 9">
    <name type="scientific">Gouania willdenowi</name>
    <name type="common">Blunt-snouted clingfish</name>
    <name type="synonym">Lepadogaster willdenowi</name>
    <dbReference type="NCBI Taxonomy" id="441366"/>
    <lineage>
        <taxon>Eukaryota</taxon>
        <taxon>Metazoa</taxon>
        <taxon>Chordata</taxon>
        <taxon>Craniata</taxon>
        <taxon>Vertebrata</taxon>
        <taxon>Euteleostomi</taxon>
        <taxon>Actinopterygii</taxon>
        <taxon>Neopterygii</taxon>
        <taxon>Teleostei</taxon>
        <taxon>Neoteleostei</taxon>
        <taxon>Acanthomorphata</taxon>
        <taxon>Ovalentaria</taxon>
        <taxon>Blenniimorphae</taxon>
        <taxon>Blenniiformes</taxon>
        <taxon>Gobiesocoidei</taxon>
        <taxon>Gobiesocidae</taxon>
        <taxon>Gobiesocinae</taxon>
        <taxon>Gouania</taxon>
    </lineage>
</organism>
<dbReference type="AlphaFoldDB" id="A0A8C5N8K6"/>
<protein>
    <recommendedName>
        <fullName evidence="2">Male-enhanced antigen 1</fullName>
    </recommendedName>
</protein>
<reference evidence="8" key="2">
    <citation type="submission" date="2025-08" db="UniProtKB">
        <authorList>
            <consortium name="Ensembl"/>
        </authorList>
    </citation>
    <scope>IDENTIFICATION</scope>
</reference>
<keyword evidence="4" id="KW-0597">Phosphoprotein</keyword>
<feature type="compositionally biased region" description="Acidic residues" evidence="7">
    <location>
        <begin position="50"/>
        <end position="60"/>
    </location>
</feature>
<comment type="function">
    <text evidence="1">May play an important role in spermatogenesis and/or testis development.</text>
</comment>
<dbReference type="Ensembl" id="ENSGWIT00000040233.1">
    <property type="protein sequence ID" value="ENSGWIP00000036937.1"/>
    <property type="gene ID" value="ENSGWIG00000018983.1"/>
</dbReference>
<keyword evidence="6" id="KW-0744">Spermatogenesis</keyword>
<evidence type="ECO:0000256" key="1">
    <source>
        <dbReference type="ARBA" id="ARBA00002540"/>
    </source>
</evidence>
<dbReference type="Pfam" id="PF06910">
    <property type="entry name" value="MEA1"/>
    <property type="match status" value="1"/>
</dbReference>
<evidence type="ECO:0000256" key="4">
    <source>
        <dbReference type="ARBA" id="ARBA00022553"/>
    </source>
</evidence>
<reference evidence="8" key="3">
    <citation type="submission" date="2025-09" db="UniProtKB">
        <authorList>
            <consortium name="Ensembl"/>
        </authorList>
    </citation>
    <scope>IDENTIFICATION</scope>
</reference>
<accession>A0A8C5N8K6</accession>
<reference evidence="8" key="1">
    <citation type="submission" date="2020-06" db="EMBL/GenBank/DDBJ databases">
        <authorList>
            <consortium name="Wellcome Sanger Institute Data Sharing"/>
        </authorList>
    </citation>
    <scope>NUCLEOTIDE SEQUENCE [LARGE SCALE GENOMIC DNA]</scope>
</reference>
<evidence type="ECO:0000256" key="7">
    <source>
        <dbReference type="SAM" id="MobiDB-lite"/>
    </source>
</evidence>
<keyword evidence="9" id="KW-1185">Reference proteome</keyword>
<dbReference type="GO" id="GO:0007283">
    <property type="term" value="P:spermatogenesis"/>
    <property type="evidence" value="ECO:0007669"/>
    <property type="project" value="UniProtKB-KW"/>
</dbReference>
<dbReference type="Proteomes" id="UP000694680">
    <property type="component" value="Chromosome 15"/>
</dbReference>
<sequence length="170" mass="19038">VVRGEKVGGAPQTTAMEDAVVLMGPERVLPTCEEELQGDDRPSEGVAVPQEEEPEEEEGPDGGYYYQPLTQEPIEGPTDQDVQQRIQVMGLYLPEAPPIDSDDDDDEAQRSRASIPMDAERVELVKRTMALVALPSIGVPHWAKDLSEDQWEDMVRHTLQRHQELPPDWL</sequence>
<keyword evidence="3" id="KW-0217">Developmental protein</keyword>
<feature type="region of interest" description="Disordered" evidence="7">
    <location>
        <begin position="94"/>
        <end position="115"/>
    </location>
</feature>